<sequence>MVAQTMDISHFPAPVMVRADICTNERTSLFSSSETSKSTLPSNSMQNFVVVCE</sequence>
<name>A0AAD5MA62_PARTN</name>
<keyword evidence="2" id="KW-1185">Reference proteome</keyword>
<evidence type="ECO:0000313" key="1">
    <source>
        <dbReference type="EMBL" id="KAJ1354020.1"/>
    </source>
</evidence>
<dbReference type="AlphaFoldDB" id="A0AAD5MA62"/>
<dbReference type="EMBL" id="JAHQIW010001916">
    <property type="protein sequence ID" value="KAJ1354020.1"/>
    <property type="molecule type" value="Genomic_DNA"/>
</dbReference>
<dbReference type="Proteomes" id="UP001196413">
    <property type="component" value="Unassembled WGS sequence"/>
</dbReference>
<reference evidence="1" key="1">
    <citation type="submission" date="2021-06" db="EMBL/GenBank/DDBJ databases">
        <title>Parelaphostrongylus tenuis whole genome reference sequence.</title>
        <authorList>
            <person name="Garwood T.J."/>
            <person name="Larsen P.A."/>
            <person name="Fountain-Jones N.M."/>
            <person name="Garbe J.R."/>
            <person name="Macchietto M.G."/>
            <person name="Kania S.A."/>
            <person name="Gerhold R.W."/>
            <person name="Richards J.E."/>
            <person name="Wolf T.M."/>
        </authorList>
    </citation>
    <scope>NUCLEOTIDE SEQUENCE</scope>
    <source>
        <strain evidence="1">MNPRO001-30</strain>
        <tissue evidence="1">Meninges</tissue>
    </source>
</reference>
<gene>
    <name evidence="1" type="ORF">KIN20_010822</name>
</gene>
<comment type="caution">
    <text evidence="1">The sequence shown here is derived from an EMBL/GenBank/DDBJ whole genome shotgun (WGS) entry which is preliminary data.</text>
</comment>
<protein>
    <submittedName>
        <fullName evidence="1">Uncharacterized protein</fullName>
    </submittedName>
</protein>
<proteinExistence type="predicted"/>
<evidence type="ECO:0000313" key="2">
    <source>
        <dbReference type="Proteomes" id="UP001196413"/>
    </source>
</evidence>
<organism evidence="1 2">
    <name type="scientific">Parelaphostrongylus tenuis</name>
    <name type="common">Meningeal worm</name>
    <dbReference type="NCBI Taxonomy" id="148309"/>
    <lineage>
        <taxon>Eukaryota</taxon>
        <taxon>Metazoa</taxon>
        <taxon>Ecdysozoa</taxon>
        <taxon>Nematoda</taxon>
        <taxon>Chromadorea</taxon>
        <taxon>Rhabditida</taxon>
        <taxon>Rhabditina</taxon>
        <taxon>Rhabditomorpha</taxon>
        <taxon>Strongyloidea</taxon>
        <taxon>Metastrongylidae</taxon>
        <taxon>Parelaphostrongylus</taxon>
    </lineage>
</organism>
<accession>A0AAD5MA62</accession>